<dbReference type="InterPro" id="IPR027417">
    <property type="entry name" value="P-loop_NTPase"/>
</dbReference>
<proteinExistence type="predicted"/>
<keyword evidence="1" id="KW-0548">Nucleotidyltransferase</keyword>
<dbReference type="EC" id="2.7.7.7" evidence="1"/>
<evidence type="ECO:0000313" key="2">
    <source>
        <dbReference type="Proteomes" id="UP000245702"/>
    </source>
</evidence>
<dbReference type="Gene3D" id="3.40.50.300">
    <property type="entry name" value="P-loop containing nucleotide triphosphate hydrolases"/>
    <property type="match status" value="1"/>
</dbReference>
<dbReference type="InterPro" id="IPR050238">
    <property type="entry name" value="DNA_Rep/Repair_Clamp_Loader"/>
</dbReference>
<name>A0ABM9W233_9FIRM</name>
<sequence>MVMHWDAVIGHQDAVQVLKAMLVSGAIPHALLFTGPSGIGKGLTARIMAAGILCNAGGIKPCGHCSSCVLYGREAHPDFTLVAPEGATIKIDQIRALQHFASLAPAVSPGRLCLIEDAEFMTVQAANSLLKLLEEPPAGFVFILVAGTAKPLLPTILSRCRNLKFYPLPAALLEQALVHQGYSLEAAAVAARLSGGRMGKALTLLAPDGLAQRDMAAGLFASLESRDMMAVWEQTAKLDSLETKAIITVLEYFLYLLRDVLLVAGGHNARLLYNIDLRPQLDGWAAAWPEGRCVAAMTVVKNTIRAIGSNANTRLALEELLIKLKDLPEKGENHVDSSWGPL</sequence>
<evidence type="ECO:0000313" key="1">
    <source>
        <dbReference type="EMBL" id="CVK18984.1"/>
    </source>
</evidence>
<dbReference type="GO" id="GO:0003887">
    <property type="term" value="F:DNA-directed DNA polymerase activity"/>
    <property type="evidence" value="ECO:0007669"/>
    <property type="project" value="UniProtKB-EC"/>
</dbReference>
<dbReference type="EMBL" id="FCOW01000007">
    <property type="protein sequence ID" value="CVK18984.1"/>
    <property type="molecule type" value="Genomic_DNA"/>
</dbReference>
<dbReference type="PANTHER" id="PTHR11669">
    <property type="entry name" value="REPLICATION FACTOR C / DNA POLYMERASE III GAMMA-TAU SUBUNIT"/>
    <property type="match status" value="1"/>
</dbReference>
<reference evidence="1 2" key="1">
    <citation type="submission" date="2016-01" db="EMBL/GenBank/DDBJ databases">
        <authorList>
            <person name="Brown R."/>
        </authorList>
    </citation>
    <scope>NUCLEOTIDE SEQUENCE [LARGE SCALE GENOMIC DNA]</scope>
    <source>
        <strain evidence="1">Sporomusa sphaeroides DSM 2875</strain>
    </source>
</reference>
<dbReference type="PANTHER" id="PTHR11669:SF8">
    <property type="entry name" value="DNA POLYMERASE III SUBUNIT DELTA"/>
    <property type="match status" value="1"/>
</dbReference>
<keyword evidence="2" id="KW-1185">Reference proteome</keyword>
<dbReference type="SUPFAM" id="SSF52540">
    <property type="entry name" value="P-loop containing nucleoside triphosphate hydrolases"/>
    <property type="match status" value="1"/>
</dbReference>
<dbReference type="Proteomes" id="UP000245702">
    <property type="component" value="Unassembled WGS sequence"/>
</dbReference>
<keyword evidence="1" id="KW-0808">Transferase</keyword>
<gene>
    <name evidence="1" type="primary">dnaX_1</name>
    <name evidence="1" type="ORF">SSPH_01628</name>
</gene>
<accession>A0ABM9W233</accession>
<dbReference type="InterPro" id="IPR004622">
    <property type="entry name" value="DNA_pol_HolB"/>
</dbReference>
<protein>
    <submittedName>
        <fullName evidence="1">DNA polymerase III subunit tau</fullName>
        <ecNumber evidence="1">2.7.7.7</ecNumber>
    </submittedName>
</protein>
<comment type="caution">
    <text evidence="1">The sequence shown here is derived from an EMBL/GenBank/DDBJ whole genome shotgun (WGS) entry which is preliminary data.</text>
</comment>
<dbReference type="Pfam" id="PF13177">
    <property type="entry name" value="DNA_pol3_delta2"/>
    <property type="match status" value="1"/>
</dbReference>
<organism evidence="1 2">
    <name type="scientific">Sporomusa sphaeroides DSM 2875</name>
    <dbReference type="NCBI Taxonomy" id="1337886"/>
    <lineage>
        <taxon>Bacteria</taxon>
        <taxon>Bacillati</taxon>
        <taxon>Bacillota</taxon>
        <taxon>Negativicutes</taxon>
        <taxon>Selenomonadales</taxon>
        <taxon>Sporomusaceae</taxon>
        <taxon>Sporomusa</taxon>
    </lineage>
</organism>
<dbReference type="NCBIfam" id="TIGR00678">
    <property type="entry name" value="holB"/>
    <property type="match status" value="1"/>
</dbReference>
<dbReference type="RefSeq" id="WP_083945336.1">
    <property type="nucleotide sequence ID" value="NZ_CP146991.1"/>
</dbReference>